<keyword evidence="2" id="KW-1185">Reference proteome</keyword>
<evidence type="ECO:0000313" key="1">
    <source>
        <dbReference type="EMBL" id="OLP75734.1"/>
    </source>
</evidence>
<dbReference type="EMBL" id="LSRX01002305">
    <property type="protein sequence ID" value="OLP75734.1"/>
    <property type="molecule type" value="Genomic_DNA"/>
</dbReference>
<dbReference type="OrthoDB" id="10570657at2759"/>
<organism evidence="1 2">
    <name type="scientific">Symbiodinium microadriaticum</name>
    <name type="common">Dinoflagellate</name>
    <name type="synonym">Zooxanthella microadriatica</name>
    <dbReference type="NCBI Taxonomy" id="2951"/>
    <lineage>
        <taxon>Eukaryota</taxon>
        <taxon>Sar</taxon>
        <taxon>Alveolata</taxon>
        <taxon>Dinophyceae</taxon>
        <taxon>Suessiales</taxon>
        <taxon>Symbiodiniaceae</taxon>
        <taxon>Symbiodinium</taxon>
    </lineage>
</organism>
<accession>A0A1Q9BYH3</accession>
<dbReference type="Proteomes" id="UP000186817">
    <property type="component" value="Unassembled WGS sequence"/>
</dbReference>
<protein>
    <submittedName>
        <fullName evidence="1">Uncharacterized protein</fullName>
    </submittedName>
</protein>
<gene>
    <name evidence="1" type="ORF">AK812_SmicGene44426</name>
</gene>
<reference evidence="1 2" key="1">
    <citation type="submission" date="2016-02" db="EMBL/GenBank/DDBJ databases">
        <title>Genome analysis of coral dinoflagellate symbionts highlights evolutionary adaptations to a symbiotic lifestyle.</title>
        <authorList>
            <person name="Aranda M."/>
            <person name="Li Y."/>
            <person name="Liew Y.J."/>
            <person name="Baumgarten S."/>
            <person name="Simakov O."/>
            <person name="Wilson M."/>
            <person name="Piel J."/>
            <person name="Ashoor H."/>
            <person name="Bougouffa S."/>
            <person name="Bajic V.B."/>
            <person name="Ryu T."/>
            <person name="Ravasi T."/>
            <person name="Bayer T."/>
            <person name="Micklem G."/>
            <person name="Kim H."/>
            <person name="Bhak J."/>
            <person name="Lajeunesse T.C."/>
            <person name="Voolstra C.R."/>
        </authorList>
    </citation>
    <scope>NUCLEOTIDE SEQUENCE [LARGE SCALE GENOMIC DNA]</scope>
    <source>
        <strain evidence="1 2">CCMP2467</strain>
    </source>
</reference>
<sequence>MVIGTVTATSSTANAFLTPGAQYDFVRQCTCAHSDKLRRVEVFSISCQYFLLAVLSAVSQCEHSSCGELQECPFFSFQLGASAAMAGTGGPRPVLVAALKALSEASEEAIMDSLAEFRVSHRDTADEELSGAHVTQTTPDDYADTIPSEVYGYPLDGPQWKLQRRRPLVRARCPRQ</sequence>
<name>A0A1Q9BYH3_SYMMI</name>
<dbReference type="AlphaFoldDB" id="A0A1Q9BYH3"/>
<comment type="caution">
    <text evidence="1">The sequence shown here is derived from an EMBL/GenBank/DDBJ whole genome shotgun (WGS) entry which is preliminary data.</text>
</comment>
<evidence type="ECO:0000313" key="2">
    <source>
        <dbReference type="Proteomes" id="UP000186817"/>
    </source>
</evidence>
<proteinExistence type="predicted"/>